<organism evidence="2 3">
    <name type="scientific">Fuerstiella marisgermanici</name>
    <dbReference type="NCBI Taxonomy" id="1891926"/>
    <lineage>
        <taxon>Bacteria</taxon>
        <taxon>Pseudomonadati</taxon>
        <taxon>Planctomycetota</taxon>
        <taxon>Planctomycetia</taxon>
        <taxon>Planctomycetales</taxon>
        <taxon>Planctomycetaceae</taxon>
        <taxon>Fuerstiella</taxon>
    </lineage>
</organism>
<keyword evidence="3" id="KW-1185">Reference proteome</keyword>
<dbReference type="InterPro" id="IPR011008">
    <property type="entry name" value="Dimeric_a/b-barrel"/>
</dbReference>
<dbReference type="RefSeq" id="WP_077023318.1">
    <property type="nucleotide sequence ID" value="NZ_CP017641.1"/>
</dbReference>
<dbReference type="InterPro" id="IPR007138">
    <property type="entry name" value="ABM_dom"/>
</dbReference>
<dbReference type="SUPFAM" id="SSF54909">
    <property type="entry name" value="Dimeric alpha+beta barrel"/>
    <property type="match status" value="1"/>
</dbReference>
<gene>
    <name evidence="2" type="ORF">Fuma_01170</name>
</gene>
<dbReference type="GO" id="GO:0004497">
    <property type="term" value="F:monooxygenase activity"/>
    <property type="evidence" value="ECO:0007669"/>
    <property type="project" value="UniProtKB-KW"/>
</dbReference>
<dbReference type="Gene3D" id="3.30.70.100">
    <property type="match status" value="1"/>
</dbReference>
<evidence type="ECO:0000313" key="2">
    <source>
        <dbReference type="EMBL" id="APZ91581.1"/>
    </source>
</evidence>
<reference evidence="2 3" key="1">
    <citation type="journal article" date="2016" name="Front. Microbiol.">
        <title>Fuerstia marisgermanicae gen. nov., sp. nov., an Unusual Member of the Phylum Planctomycetes from the German Wadden Sea.</title>
        <authorList>
            <person name="Kohn T."/>
            <person name="Heuer A."/>
            <person name="Jogler M."/>
            <person name="Vollmers J."/>
            <person name="Boedeker C."/>
            <person name="Bunk B."/>
            <person name="Rast P."/>
            <person name="Borchert D."/>
            <person name="Glockner I."/>
            <person name="Freese H.M."/>
            <person name="Klenk H.P."/>
            <person name="Overmann J."/>
            <person name="Kaster A.K."/>
            <person name="Rohde M."/>
            <person name="Wiegand S."/>
            <person name="Jogler C."/>
        </authorList>
    </citation>
    <scope>NUCLEOTIDE SEQUENCE [LARGE SCALE GENOMIC DNA]</scope>
    <source>
        <strain evidence="2 3">NH11</strain>
    </source>
</reference>
<sequence>MEVVSHMIVRTSPGKRDAAIEAYRKRDVLRECADVIPGFIRGELLVCQDDLDVLCVATHWKSADDYQQWLDHPLRADQSNELVPFAAAAPESSVYEVGLSWIAT</sequence>
<evidence type="ECO:0000259" key="1">
    <source>
        <dbReference type="PROSITE" id="PS51725"/>
    </source>
</evidence>
<dbReference type="OrthoDB" id="7868203at2"/>
<feature type="domain" description="ABM" evidence="1">
    <location>
        <begin position="3"/>
        <end position="95"/>
    </location>
</feature>
<proteinExistence type="predicted"/>
<dbReference type="Pfam" id="PF03992">
    <property type="entry name" value="ABM"/>
    <property type="match status" value="1"/>
</dbReference>
<dbReference type="Proteomes" id="UP000187735">
    <property type="component" value="Chromosome"/>
</dbReference>
<dbReference type="STRING" id="1891926.Fuma_01170"/>
<keyword evidence="2" id="KW-0560">Oxidoreductase</keyword>
<keyword evidence="2" id="KW-0503">Monooxygenase</keyword>
<protein>
    <submittedName>
        <fullName evidence="2">Antibiotic biosynthesis monooxygenase</fullName>
    </submittedName>
</protein>
<dbReference type="AlphaFoldDB" id="A0A1P8WBY4"/>
<name>A0A1P8WBY4_9PLAN</name>
<evidence type="ECO:0000313" key="3">
    <source>
        <dbReference type="Proteomes" id="UP000187735"/>
    </source>
</evidence>
<dbReference type="KEGG" id="fmr:Fuma_01170"/>
<accession>A0A1P8WBY4</accession>
<dbReference type="EMBL" id="CP017641">
    <property type="protein sequence ID" value="APZ91581.1"/>
    <property type="molecule type" value="Genomic_DNA"/>
</dbReference>
<dbReference type="PROSITE" id="PS51725">
    <property type="entry name" value="ABM"/>
    <property type="match status" value="1"/>
</dbReference>